<keyword evidence="1 5" id="KW-0436">Ligase</keyword>
<dbReference type="InterPro" id="IPR040686">
    <property type="entry name" value="PurK_C"/>
</dbReference>
<organism evidence="8 9">
    <name type="scientific">Rubinisphaera brasiliensis (strain ATCC 49424 / DSM 5305 / JCM 21570 / IAM 15109 / NBRC 103401 / IFAM 1448)</name>
    <name type="common">Planctomyces brasiliensis</name>
    <dbReference type="NCBI Taxonomy" id="756272"/>
    <lineage>
        <taxon>Bacteria</taxon>
        <taxon>Pseudomonadati</taxon>
        <taxon>Planctomycetota</taxon>
        <taxon>Planctomycetia</taxon>
        <taxon>Planctomycetales</taxon>
        <taxon>Planctomycetaceae</taxon>
        <taxon>Rubinisphaera</taxon>
    </lineage>
</organism>
<dbReference type="SUPFAM" id="SSF52440">
    <property type="entry name" value="PreATP-grasp domain"/>
    <property type="match status" value="1"/>
</dbReference>
<dbReference type="eggNOG" id="COG0026">
    <property type="taxonomic scope" value="Bacteria"/>
</dbReference>
<dbReference type="GO" id="GO:0046872">
    <property type="term" value="F:metal ion binding"/>
    <property type="evidence" value="ECO:0007669"/>
    <property type="project" value="InterPro"/>
</dbReference>
<dbReference type="OrthoDB" id="9804625at2"/>
<dbReference type="Pfam" id="PF02222">
    <property type="entry name" value="ATP-grasp"/>
    <property type="match status" value="1"/>
</dbReference>
<evidence type="ECO:0000256" key="3">
    <source>
        <dbReference type="ARBA" id="ARBA00022755"/>
    </source>
</evidence>
<dbReference type="NCBIfam" id="NF004676">
    <property type="entry name" value="PRK06019.1-2"/>
    <property type="match status" value="1"/>
</dbReference>
<dbReference type="Gene3D" id="3.40.50.20">
    <property type="match status" value="1"/>
</dbReference>
<comment type="function">
    <text evidence="5">Catalyzes the ATP-dependent conversion of 5-aminoimidazole ribonucleotide (AIR) and HCO(3)(-) to N5-carboxyaminoimidazole ribonucleotide (N5-CAIR).</text>
</comment>
<dbReference type="HAMAP" id="MF_01928">
    <property type="entry name" value="PurK"/>
    <property type="match status" value="1"/>
</dbReference>
<dbReference type="GO" id="GO:0004638">
    <property type="term" value="F:phosphoribosylaminoimidazole carboxylase activity"/>
    <property type="evidence" value="ECO:0007669"/>
    <property type="project" value="InterPro"/>
</dbReference>
<reference evidence="9" key="1">
    <citation type="submission" date="2011-02" db="EMBL/GenBank/DDBJ databases">
        <title>The complete genome of Planctomyces brasiliensis DSM 5305.</title>
        <authorList>
            <person name="Lucas S."/>
            <person name="Copeland A."/>
            <person name="Lapidus A."/>
            <person name="Bruce D."/>
            <person name="Goodwin L."/>
            <person name="Pitluck S."/>
            <person name="Kyrpides N."/>
            <person name="Mavromatis K."/>
            <person name="Pagani I."/>
            <person name="Ivanova N."/>
            <person name="Ovchinnikova G."/>
            <person name="Lu M."/>
            <person name="Detter J.C."/>
            <person name="Han C."/>
            <person name="Land M."/>
            <person name="Hauser L."/>
            <person name="Markowitz V."/>
            <person name="Cheng J.-F."/>
            <person name="Hugenholtz P."/>
            <person name="Woyke T."/>
            <person name="Wu D."/>
            <person name="Tindall B."/>
            <person name="Pomrenke H.G."/>
            <person name="Brambilla E."/>
            <person name="Klenk H.-P."/>
            <person name="Eisen J.A."/>
        </authorList>
    </citation>
    <scope>NUCLEOTIDE SEQUENCE [LARGE SCALE GENOMIC DNA]</scope>
    <source>
        <strain evidence="9">ATCC 49424 / DSM 5305 / JCM 21570 / NBRC 103401 / IFAM 1448</strain>
    </source>
</reference>
<dbReference type="Pfam" id="PF17769">
    <property type="entry name" value="PurK_C"/>
    <property type="match status" value="1"/>
</dbReference>
<dbReference type="InterPro" id="IPR029752">
    <property type="entry name" value="D-isomer_DH_CS1"/>
</dbReference>
<dbReference type="NCBIfam" id="NF004679">
    <property type="entry name" value="PRK06019.1-5"/>
    <property type="match status" value="1"/>
</dbReference>
<dbReference type="FunFam" id="3.30.1490.20:FF:000015">
    <property type="entry name" value="N5-carboxyaminoimidazole ribonucleotide synthase"/>
    <property type="match status" value="1"/>
</dbReference>
<dbReference type="PROSITE" id="PS50975">
    <property type="entry name" value="ATP_GRASP"/>
    <property type="match status" value="1"/>
</dbReference>
<dbReference type="UniPathway" id="UPA00074">
    <property type="reaction ID" value="UER00942"/>
</dbReference>
<evidence type="ECO:0000256" key="4">
    <source>
        <dbReference type="ARBA" id="ARBA00022840"/>
    </source>
</evidence>
<comment type="pathway">
    <text evidence="5 6">Purine metabolism; IMP biosynthesis via de novo pathway; 5-amino-1-(5-phospho-D-ribosyl)imidazole-4-carboxylate from 5-amino-1-(5-phospho-D-ribosyl)imidazole (N5-CAIR route): step 1/2.</text>
</comment>
<sequence>MTHQPILPGAVLGVLGSGQLGRMFAIAAREMGYRVHVYSNETDSPAGHIADREFVGDYTDVDRIREFARTVDVVTFEFENISAEAAQAIEEIGPVRPGGHVLHISQNRLREKQTLADAGLPVTPFRPVRSSAELETAIQDLGCPGVLKTAEGGYDGKGQVALRAADEAAAAWQELGQLECIYEQFIEFEREVSVVASRGLDGEFAACGPVHNDHHNHILDVSICPDPTLDSLREEAMRIARGVLETLDVVGVMCVEMFVQADSSILINEVAPRPHNSGHLTIEASPCSQFEQQVRAICGLPLGEMQPHTPSAMANLLGDLWVGGEPDWLEALRIPGVRLHLYGKQEPRNGRKMGHLTAIADTLETAVANVQKARESLTRNQ</sequence>
<evidence type="ECO:0000313" key="9">
    <source>
        <dbReference type="Proteomes" id="UP000006860"/>
    </source>
</evidence>
<dbReference type="InterPro" id="IPR054350">
    <property type="entry name" value="PurT/PurK_preATP-grasp"/>
</dbReference>
<dbReference type="KEGG" id="pbs:Plabr_1805"/>
<dbReference type="InterPro" id="IPR011761">
    <property type="entry name" value="ATP-grasp"/>
</dbReference>
<name>F0SG73_RUBBR</name>
<dbReference type="STRING" id="756272.Plabr_1805"/>
<dbReference type="InterPro" id="IPR016185">
    <property type="entry name" value="PreATP-grasp_dom_sf"/>
</dbReference>
<gene>
    <name evidence="5 6" type="primary">purK</name>
    <name evidence="8" type="ordered locus">Plabr_1805</name>
</gene>
<evidence type="ECO:0000313" key="8">
    <source>
        <dbReference type="EMBL" id="ADY59415.1"/>
    </source>
</evidence>
<dbReference type="InterPro" id="IPR003135">
    <property type="entry name" value="ATP-grasp_carboxylate-amine"/>
</dbReference>
<keyword evidence="4 5" id="KW-0067">ATP-binding</keyword>
<accession>F0SG73</accession>
<dbReference type="SUPFAM" id="SSF51246">
    <property type="entry name" value="Rudiment single hybrid motif"/>
    <property type="match status" value="1"/>
</dbReference>
<dbReference type="NCBIfam" id="NF004675">
    <property type="entry name" value="PRK06019.1-1"/>
    <property type="match status" value="1"/>
</dbReference>
<protein>
    <recommendedName>
        <fullName evidence="5 6">N5-carboxyaminoimidazole ribonucleotide synthase</fullName>
        <shortName evidence="5 6">N5-CAIR synthase</shortName>
        <ecNumber evidence="5 6">6.3.4.18</ecNumber>
    </recommendedName>
    <alternativeName>
        <fullName evidence="5 6">5-(carboxyamino)imidazole ribonucleotide synthetase</fullName>
    </alternativeName>
</protein>
<dbReference type="Proteomes" id="UP000006860">
    <property type="component" value="Chromosome"/>
</dbReference>
<dbReference type="GO" id="GO:0034028">
    <property type="term" value="F:5-(carboxyamino)imidazole ribonucleotide synthase activity"/>
    <property type="evidence" value="ECO:0007669"/>
    <property type="project" value="UniProtKB-UniRule"/>
</dbReference>
<dbReference type="Gene3D" id="3.30.1490.20">
    <property type="entry name" value="ATP-grasp fold, A domain"/>
    <property type="match status" value="1"/>
</dbReference>
<dbReference type="SUPFAM" id="SSF56059">
    <property type="entry name" value="Glutathione synthetase ATP-binding domain-like"/>
    <property type="match status" value="1"/>
</dbReference>
<evidence type="ECO:0000256" key="2">
    <source>
        <dbReference type="ARBA" id="ARBA00022741"/>
    </source>
</evidence>
<dbReference type="InterPro" id="IPR011054">
    <property type="entry name" value="Rudment_hybrid_motif"/>
</dbReference>
<evidence type="ECO:0000259" key="7">
    <source>
        <dbReference type="PROSITE" id="PS50975"/>
    </source>
</evidence>
<dbReference type="Gene3D" id="3.30.470.20">
    <property type="entry name" value="ATP-grasp fold, B domain"/>
    <property type="match status" value="1"/>
</dbReference>
<feature type="domain" description="ATP-grasp" evidence="7">
    <location>
        <begin position="112"/>
        <end position="298"/>
    </location>
</feature>
<feature type="binding site" evidence="5">
    <location>
        <begin position="268"/>
        <end position="269"/>
    </location>
    <ligand>
        <name>ATP</name>
        <dbReference type="ChEBI" id="CHEBI:30616"/>
    </ligand>
</feature>
<feature type="binding site" evidence="5">
    <location>
        <position position="214"/>
    </location>
    <ligand>
        <name>ATP</name>
        <dbReference type="ChEBI" id="CHEBI:30616"/>
    </ligand>
</feature>
<dbReference type="NCBIfam" id="NF004677">
    <property type="entry name" value="PRK06019.1-3"/>
    <property type="match status" value="1"/>
</dbReference>
<dbReference type="GO" id="GO:0006189">
    <property type="term" value="P:'de novo' IMP biosynthetic process"/>
    <property type="evidence" value="ECO:0007669"/>
    <property type="project" value="UniProtKB-UniRule"/>
</dbReference>
<comment type="catalytic activity">
    <reaction evidence="5 6">
        <text>5-amino-1-(5-phospho-beta-D-ribosyl)imidazole + hydrogencarbonate + ATP = 5-carboxyamino-1-(5-phospho-D-ribosyl)imidazole + ADP + phosphate + 2 H(+)</text>
        <dbReference type="Rhea" id="RHEA:19317"/>
        <dbReference type="ChEBI" id="CHEBI:15378"/>
        <dbReference type="ChEBI" id="CHEBI:17544"/>
        <dbReference type="ChEBI" id="CHEBI:30616"/>
        <dbReference type="ChEBI" id="CHEBI:43474"/>
        <dbReference type="ChEBI" id="CHEBI:58730"/>
        <dbReference type="ChEBI" id="CHEBI:137981"/>
        <dbReference type="ChEBI" id="CHEBI:456216"/>
        <dbReference type="EC" id="6.3.4.18"/>
    </reaction>
</comment>
<feature type="binding site" evidence="5">
    <location>
        <position position="108"/>
    </location>
    <ligand>
        <name>ATP</name>
        <dbReference type="ChEBI" id="CHEBI:30616"/>
    </ligand>
</feature>
<feature type="binding site" evidence="5">
    <location>
        <position position="148"/>
    </location>
    <ligand>
        <name>ATP</name>
        <dbReference type="ChEBI" id="CHEBI:30616"/>
    </ligand>
</feature>
<feature type="binding site" evidence="5">
    <location>
        <position position="191"/>
    </location>
    <ligand>
        <name>ATP</name>
        <dbReference type="ChEBI" id="CHEBI:30616"/>
    </ligand>
</feature>
<dbReference type="HOGENOM" id="CLU_011534_0_1_0"/>
<comment type="function">
    <text evidence="6">Catalyzes the ATP-dependent conversion of 5-aminoimidazole ribonucleotide (AIR) and HCO(3)- to N5-carboxyaminoimidazole ribonucleotide (N5-CAIR).</text>
</comment>
<dbReference type="EC" id="6.3.4.18" evidence="5 6"/>
<dbReference type="GO" id="GO:0005524">
    <property type="term" value="F:ATP binding"/>
    <property type="evidence" value="ECO:0007669"/>
    <property type="project" value="UniProtKB-UniRule"/>
</dbReference>
<dbReference type="AlphaFoldDB" id="F0SG73"/>
<evidence type="ECO:0000256" key="6">
    <source>
        <dbReference type="RuleBase" id="RU361200"/>
    </source>
</evidence>
<feature type="binding site" evidence="5">
    <location>
        <begin position="153"/>
        <end position="159"/>
    </location>
    <ligand>
        <name>ATP</name>
        <dbReference type="ChEBI" id="CHEBI:30616"/>
    </ligand>
</feature>
<keyword evidence="2 5" id="KW-0547">Nucleotide-binding</keyword>
<dbReference type="RefSeq" id="WP_013628142.1">
    <property type="nucleotide sequence ID" value="NC_015174.1"/>
</dbReference>
<proteinExistence type="inferred from homology"/>
<evidence type="ECO:0000256" key="5">
    <source>
        <dbReference type="HAMAP-Rule" id="MF_01928"/>
    </source>
</evidence>
<comment type="subunit">
    <text evidence="5 6">Homodimer.</text>
</comment>
<dbReference type="InterPro" id="IPR005875">
    <property type="entry name" value="PurK"/>
</dbReference>
<evidence type="ECO:0000256" key="1">
    <source>
        <dbReference type="ARBA" id="ARBA00022598"/>
    </source>
</evidence>
<dbReference type="InterPro" id="IPR013815">
    <property type="entry name" value="ATP_grasp_subdomain_1"/>
</dbReference>
<dbReference type="NCBIfam" id="TIGR01161">
    <property type="entry name" value="purK"/>
    <property type="match status" value="1"/>
</dbReference>
<dbReference type="PANTHER" id="PTHR11609:SF5">
    <property type="entry name" value="PHOSPHORIBOSYLAMINOIMIDAZOLE CARBOXYLASE"/>
    <property type="match status" value="1"/>
</dbReference>
<keyword evidence="3 5" id="KW-0658">Purine biosynthesis</keyword>
<dbReference type="EMBL" id="CP002546">
    <property type="protein sequence ID" value="ADY59415.1"/>
    <property type="molecule type" value="Genomic_DNA"/>
</dbReference>
<dbReference type="PANTHER" id="PTHR11609">
    <property type="entry name" value="PURINE BIOSYNTHESIS PROTEIN 6/7, PUR6/7"/>
    <property type="match status" value="1"/>
</dbReference>
<keyword evidence="9" id="KW-1185">Reference proteome</keyword>
<dbReference type="PROSITE" id="PS00065">
    <property type="entry name" value="D_2_HYDROXYACID_DH_1"/>
    <property type="match status" value="1"/>
</dbReference>
<feature type="binding site" evidence="5">
    <location>
        <begin position="183"/>
        <end position="186"/>
    </location>
    <ligand>
        <name>ATP</name>
        <dbReference type="ChEBI" id="CHEBI:30616"/>
    </ligand>
</feature>
<dbReference type="Pfam" id="PF22660">
    <property type="entry name" value="RS_preATP-grasp-like"/>
    <property type="match status" value="1"/>
</dbReference>
<comment type="similarity">
    <text evidence="5 6">Belongs to the PurK/PurT family.</text>
</comment>
<dbReference type="GO" id="GO:0005829">
    <property type="term" value="C:cytosol"/>
    <property type="evidence" value="ECO:0007669"/>
    <property type="project" value="TreeGrafter"/>
</dbReference>
<keyword evidence="8" id="KW-0456">Lyase</keyword>